<dbReference type="Proteomes" id="UP000557872">
    <property type="component" value="Unassembled WGS sequence"/>
</dbReference>
<name>A0A851GIM6_9BACT</name>
<gene>
    <name evidence="1" type="ORF">HW115_05110</name>
</gene>
<dbReference type="EMBL" id="JACBAZ010000002">
    <property type="protein sequence ID" value="NWK54977.1"/>
    <property type="molecule type" value="Genomic_DNA"/>
</dbReference>
<proteinExistence type="predicted"/>
<comment type="caution">
    <text evidence="1">The sequence shown here is derived from an EMBL/GenBank/DDBJ whole genome shotgun (WGS) entry which is preliminary data.</text>
</comment>
<reference evidence="1 2" key="1">
    <citation type="submission" date="2020-07" db="EMBL/GenBank/DDBJ databases">
        <title>Roseicoccus Jingziensis gen. nov., sp. nov., isolated from coastal seawater.</title>
        <authorList>
            <person name="Feng X."/>
        </authorList>
    </citation>
    <scope>NUCLEOTIDE SEQUENCE [LARGE SCALE GENOMIC DNA]</scope>
    <source>
        <strain evidence="1 2">N1E253</strain>
    </source>
</reference>
<keyword evidence="2" id="KW-1185">Reference proteome</keyword>
<protein>
    <submittedName>
        <fullName evidence="1">Uncharacterized protein</fullName>
    </submittedName>
</protein>
<organism evidence="1 2">
    <name type="scientific">Oceaniferula marina</name>
    <dbReference type="NCBI Taxonomy" id="2748318"/>
    <lineage>
        <taxon>Bacteria</taxon>
        <taxon>Pseudomonadati</taxon>
        <taxon>Verrucomicrobiota</taxon>
        <taxon>Verrucomicrobiia</taxon>
        <taxon>Verrucomicrobiales</taxon>
        <taxon>Verrucomicrobiaceae</taxon>
        <taxon>Oceaniferula</taxon>
    </lineage>
</organism>
<evidence type="ECO:0000313" key="1">
    <source>
        <dbReference type="EMBL" id="NWK54977.1"/>
    </source>
</evidence>
<dbReference type="AlphaFoldDB" id="A0A851GIM6"/>
<sequence length="141" mass="15590">MELVANIWPIVDEQSGLIYRILARAYTLEAPDDVISSTLKALAPKDYHLASSFALTARFRHVTEHGTLEGCLHISDFATYESMIIVPIIEQLEGQFAKLQGVNMSTGEPIAVAHIPRFGKEPYVITTFVMESINGELTPSL</sequence>
<evidence type="ECO:0000313" key="2">
    <source>
        <dbReference type="Proteomes" id="UP000557872"/>
    </source>
</evidence>
<accession>A0A851GIM6</accession>